<dbReference type="PRINTS" id="PR00038">
    <property type="entry name" value="HTHLUXR"/>
</dbReference>
<dbReference type="PROSITE" id="PS50110">
    <property type="entry name" value="RESPONSE_REGULATORY"/>
    <property type="match status" value="1"/>
</dbReference>
<dbReference type="PANTHER" id="PTHR43214">
    <property type="entry name" value="TWO-COMPONENT RESPONSE REGULATOR"/>
    <property type="match status" value="1"/>
</dbReference>
<evidence type="ECO:0000256" key="1">
    <source>
        <dbReference type="ARBA" id="ARBA00022553"/>
    </source>
</evidence>
<organism evidence="6 7">
    <name type="scientific">Nitrosomonas marina</name>
    <dbReference type="NCBI Taxonomy" id="917"/>
    <lineage>
        <taxon>Bacteria</taxon>
        <taxon>Pseudomonadati</taxon>
        <taxon>Pseudomonadota</taxon>
        <taxon>Betaproteobacteria</taxon>
        <taxon>Nitrosomonadales</taxon>
        <taxon>Nitrosomonadaceae</taxon>
        <taxon>Nitrosomonas</taxon>
    </lineage>
</organism>
<protein>
    <submittedName>
        <fullName evidence="6">Two component transcriptional regulator, LuxR family</fullName>
    </submittedName>
</protein>
<keyword evidence="2" id="KW-0238">DNA-binding</keyword>
<keyword evidence="7" id="KW-1185">Reference proteome</keyword>
<dbReference type="InterPro" id="IPR016032">
    <property type="entry name" value="Sig_transdc_resp-reg_C-effctor"/>
</dbReference>
<evidence type="ECO:0000259" key="4">
    <source>
        <dbReference type="PROSITE" id="PS50043"/>
    </source>
</evidence>
<dbReference type="SUPFAM" id="SSF46894">
    <property type="entry name" value="C-terminal effector domain of the bipartite response regulators"/>
    <property type="match status" value="1"/>
</dbReference>
<proteinExistence type="predicted"/>
<dbReference type="InterPro" id="IPR039420">
    <property type="entry name" value="WalR-like"/>
</dbReference>
<evidence type="ECO:0000259" key="5">
    <source>
        <dbReference type="PROSITE" id="PS50110"/>
    </source>
</evidence>
<dbReference type="SMART" id="SM00421">
    <property type="entry name" value="HTH_LUXR"/>
    <property type="match status" value="1"/>
</dbReference>
<dbReference type="GO" id="GO:0006355">
    <property type="term" value="P:regulation of DNA-templated transcription"/>
    <property type="evidence" value="ECO:0007669"/>
    <property type="project" value="InterPro"/>
</dbReference>
<sequence length="219" mass="24703">MPDSIAQILLVDDHPMMRHGMAMLINMEPDLEVFAEAGDGEEALAILRKNKQIDVVLLDVTLKTISGLEVIKNIHSHYPDLPVLFVSMHDETIYAERALRAGARGYVMKQEPGEVLINAIREVLQGKIYLSEKLHEKLLNRIVAGQAEPESPINKLTPSEFEVLHLIGAGHSSQEIANLLKRSIKTIETHRFNIRTKLKLKDSADLIRFATRWASEEKQ</sequence>
<evidence type="ECO:0000256" key="3">
    <source>
        <dbReference type="PROSITE-ProRule" id="PRU00169"/>
    </source>
</evidence>
<reference evidence="7" key="1">
    <citation type="submission" date="2016-10" db="EMBL/GenBank/DDBJ databases">
        <authorList>
            <person name="Varghese N."/>
            <person name="Submissions S."/>
        </authorList>
    </citation>
    <scope>NUCLEOTIDE SEQUENCE [LARGE SCALE GENOMIC DNA]</scope>
    <source>
        <strain evidence="7">Nm71</strain>
    </source>
</reference>
<dbReference type="SMART" id="SM00448">
    <property type="entry name" value="REC"/>
    <property type="match status" value="1"/>
</dbReference>
<dbReference type="Proteomes" id="UP000199345">
    <property type="component" value="Unassembled WGS sequence"/>
</dbReference>
<gene>
    <name evidence="6" type="ORF">SAMN05216326_11810</name>
</gene>
<dbReference type="OrthoDB" id="9780593at2"/>
<feature type="modified residue" description="4-aspartylphosphate" evidence="3">
    <location>
        <position position="59"/>
    </location>
</feature>
<dbReference type="GO" id="GO:0003677">
    <property type="term" value="F:DNA binding"/>
    <property type="evidence" value="ECO:0007669"/>
    <property type="project" value="UniProtKB-KW"/>
</dbReference>
<dbReference type="RefSeq" id="WP_090658890.1">
    <property type="nucleotide sequence ID" value="NZ_FOIA01000018.1"/>
</dbReference>
<dbReference type="CDD" id="cd17535">
    <property type="entry name" value="REC_NarL-like"/>
    <property type="match status" value="1"/>
</dbReference>
<name>A0A1I0D403_9PROT</name>
<dbReference type="InterPro" id="IPR000792">
    <property type="entry name" value="Tscrpt_reg_LuxR_C"/>
</dbReference>
<feature type="domain" description="Response regulatory" evidence="5">
    <location>
        <begin position="7"/>
        <end position="124"/>
    </location>
</feature>
<evidence type="ECO:0000256" key="2">
    <source>
        <dbReference type="ARBA" id="ARBA00023125"/>
    </source>
</evidence>
<keyword evidence="1 3" id="KW-0597">Phosphoprotein</keyword>
<dbReference type="InterPro" id="IPR001789">
    <property type="entry name" value="Sig_transdc_resp-reg_receiver"/>
</dbReference>
<dbReference type="EMBL" id="FOIA01000018">
    <property type="protein sequence ID" value="SET26651.1"/>
    <property type="molecule type" value="Genomic_DNA"/>
</dbReference>
<dbReference type="InterPro" id="IPR011006">
    <property type="entry name" value="CheY-like_superfamily"/>
</dbReference>
<dbReference type="AlphaFoldDB" id="A0A1I0D403"/>
<dbReference type="InterPro" id="IPR058245">
    <property type="entry name" value="NreC/VraR/RcsB-like_REC"/>
</dbReference>
<dbReference type="PROSITE" id="PS50043">
    <property type="entry name" value="HTH_LUXR_2"/>
    <property type="match status" value="1"/>
</dbReference>
<dbReference type="GO" id="GO:0000160">
    <property type="term" value="P:phosphorelay signal transduction system"/>
    <property type="evidence" value="ECO:0007669"/>
    <property type="project" value="InterPro"/>
</dbReference>
<dbReference type="PANTHER" id="PTHR43214:SF43">
    <property type="entry name" value="TWO-COMPONENT RESPONSE REGULATOR"/>
    <property type="match status" value="1"/>
</dbReference>
<dbReference type="PROSITE" id="PS00622">
    <property type="entry name" value="HTH_LUXR_1"/>
    <property type="match status" value="1"/>
</dbReference>
<dbReference type="Pfam" id="PF00072">
    <property type="entry name" value="Response_reg"/>
    <property type="match status" value="1"/>
</dbReference>
<accession>A0A1I0D403</accession>
<dbReference type="Pfam" id="PF00196">
    <property type="entry name" value="GerE"/>
    <property type="match status" value="1"/>
</dbReference>
<evidence type="ECO:0000313" key="6">
    <source>
        <dbReference type="EMBL" id="SET26651.1"/>
    </source>
</evidence>
<evidence type="ECO:0000313" key="7">
    <source>
        <dbReference type="Proteomes" id="UP000199345"/>
    </source>
</evidence>
<dbReference type="SUPFAM" id="SSF52172">
    <property type="entry name" value="CheY-like"/>
    <property type="match status" value="1"/>
</dbReference>
<feature type="domain" description="HTH luxR-type" evidence="4">
    <location>
        <begin position="149"/>
        <end position="214"/>
    </location>
</feature>
<dbReference type="Gene3D" id="3.40.50.2300">
    <property type="match status" value="1"/>
</dbReference>
<dbReference type="CDD" id="cd06170">
    <property type="entry name" value="LuxR_C_like"/>
    <property type="match status" value="1"/>
</dbReference>